<name>A0A4S4AWP8_9RHOO</name>
<sequence length="67" mass="7449">MSQSEKIITARAKAFSTEPMQEYRFRVSESGEVSVYDGVAGYIERAYLTGWAACHESRARRGGEPSS</sequence>
<evidence type="ECO:0000313" key="1">
    <source>
        <dbReference type="EMBL" id="THF64327.1"/>
    </source>
</evidence>
<comment type="caution">
    <text evidence="1">The sequence shown here is derived from an EMBL/GenBank/DDBJ whole genome shotgun (WGS) entry which is preliminary data.</text>
</comment>
<reference evidence="1 2" key="1">
    <citation type="submission" date="2019-04" db="EMBL/GenBank/DDBJ databases">
        <title>Azoarcus rhizosphaerae sp. nov. isolated from rhizosphere of Ficus religiosa.</title>
        <authorList>
            <person name="Lin S.-Y."/>
            <person name="Hameed A."/>
            <person name="Hsu Y.-H."/>
            <person name="Young C.-C."/>
        </authorList>
    </citation>
    <scope>NUCLEOTIDE SEQUENCE [LARGE SCALE GENOMIC DNA]</scope>
    <source>
        <strain evidence="1 2">CC-YHH848</strain>
    </source>
</reference>
<dbReference type="AlphaFoldDB" id="A0A4S4AWP8"/>
<proteinExistence type="predicted"/>
<accession>A0A4S4AWP8</accession>
<dbReference type="Proteomes" id="UP000307956">
    <property type="component" value="Unassembled WGS sequence"/>
</dbReference>
<dbReference type="EMBL" id="SSOD01000002">
    <property type="protein sequence ID" value="THF64327.1"/>
    <property type="molecule type" value="Genomic_DNA"/>
</dbReference>
<organism evidence="1 2">
    <name type="scientific">Pseudothauera rhizosphaerae</name>
    <dbReference type="NCBI Taxonomy" id="2565932"/>
    <lineage>
        <taxon>Bacteria</taxon>
        <taxon>Pseudomonadati</taxon>
        <taxon>Pseudomonadota</taxon>
        <taxon>Betaproteobacteria</taxon>
        <taxon>Rhodocyclales</taxon>
        <taxon>Zoogloeaceae</taxon>
        <taxon>Pseudothauera</taxon>
    </lineage>
</organism>
<dbReference type="RefSeq" id="WP_136383516.1">
    <property type="nucleotide sequence ID" value="NZ_SSOD01000002.1"/>
</dbReference>
<evidence type="ECO:0000313" key="2">
    <source>
        <dbReference type="Proteomes" id="UP000307956"/>
    </source>
</evidence>
<gene>
    <name evidence="1" type="ORF">E6O51_03180</name>
</gene>
<protein>
    <submittedName>
        <fullName evidence="1">Uncharacterized protein</fullName>
    </submittedName>
</protein>
<keyword evidence="2" id="KW-1185">Reference proteome</keyword>